<proteinExistence type="predicted"/>
<dbReference type="PANTHER" id="PTHR22426">
    <property type="entry name" value="ARGININE_SERINE-RICH COILED-COIL PROTEIN 2"/>
    <property type="match status" value="1"/>
</dbReference>
<dbReference type="Pfam" id="PF15477">
    <property type="entry name" value="SMAP"/>
    <property type="match status" value="1"/>
</dbReference>
<dbReference type="InParanoid" id="G5ANM8"/>
<feature type="domain" description="Small acidic protein-like" evidence="2">
    <location>
        <begin position="54"/>
        <end position="115"/>
    </location>
</feature>
<dbReference type="PANTHER" id="PTHR22426:SF1">
    <property type="entry name" value="LYSINE-RICH NUCLEOLAR PROTEIN 1"/>
    <property type="match status" value="1"/>
</dbReference>
<evidence type="ECO:0000256" key="1">
    <source>
        <dbReference type="SAM" id="MobiDB-lite"/>
    </source>
</evidence>
<dbReference type="InterPro" id="IPR028124">
    <property type="entry name" value="SMAP_dom"/>
</dbReference>
<dbReference type="AlphaFoldDB" id="G5ANM8"/>
<reference evidence="3 4" key="1">
    <citation type="journal article" date="2011" name="Nature">
        <title>Genome sequencing reveals insights into physiology and longevity of the naked mole rat.</title>
        <authorList>
            <person name="Kim E.B."/>
            <person name="Fang X."/>
            <person name="Fushan A.A."/>
            <person name="Huang Z."/>
            <person name="Lobanov A.V."/>
            <person name="Han L."/>
            <person name="Marino S.M."/>
            <person name="Sun X."/>
            <person name="Turanov A.A."/>
            <person name="Yang P."/>
            <person name="Yim S.H."/>
            <person name="Zhao X."/>
            <person name="Kasaikina M.V."/>
            <person name="Stoletzki N."/>
            <person name="Peng C."/>
            <person name="Polak P."/>
            <person name="Xiong Z."/>
            <person name="Kiezun A."/>
            <person name="Zhu Y."/>
            <person name="Chen Y."/>
            <person name="Kryukov G.V."/>
            <person name="Zhang Q."/>
            <person name="Peshkin L."/>
            <person name="Yang L."/>
            <person name="Bronson R.T."/>
            <person name="Buffenstein R."/>
            <person name="Wang B."/>
            <person name="Han C."/>
            <person name="Li Q."/>
            <person name="Chen L."/>
            <person name="Zhao W."/>
            <person name="Sunyaev S.R."/>
            <person name="Park T.J."/>
            <person name="Zhang G."/>
            <person name="Wang J."/>
            <person name="Gladyshev V.N."/>
        </authorList>
    </citation>
    <scope>NUCLEOTIDE SEQUENCE [LARGE SCALE GENOMIC DNA]</scope>
</reference>
<evidence type="ECO:0000259" key="2">
    <source>
        <dbReference type="Pfam" id="PF15477"/>
    </source>
</evidence>
<evidence type="ECO:0000313" key="4">
    <source>
        <dbReference type="Proteomes" id="UP000006813"/>
    </source>
</evidence>
<accession>G5ANM8</accession>
<evidence type="ECO:0000313" key="3">
    <source>
        <dbReference type="EMBL" id="EHA98638.1"/>
    </source>
</evidence>
<sequence length="115" mass="12801">MKTNPKKKVEQPVVKELAQKSKKTRKKESMVAADPLKAPDTDLGLALGKKGNTDEAHTDQEQKLNFVKLMAGFKNRSPSFSRPPSMTARPNMALSKAVANTLQQNLQQDYDRTMS</sequence>
<name>G5ANM8_HETGA</name>
<dbReference type="Proteomes" id="UP000006813">
    <property type="component" value="Unassembled WGS sequence"/>
</dbReference>
<protein>
    <recommendedName>
        <fullName evidence="2">Small acidic protein-like domain-containing protein</fullName>
    </recommendedName>
</protein>
<feature type="region of interest" description="Disordered" evidence="1">
    <location>
        <begin position="1"/>
        <end position="60"/>
    </location>
</feature>
<organism evidence="3 4">
    <name type="scientific">Heterocephalus glaber</name>
    <name type="common">Naked mole rat</name>
    <dbReference type="NCBI Taxonomy" id="10181"/>
    <lineage>
        <taxon>Eukaryota</taxon>
        <taxon>Metazoa</taxon>
        <taxon>Chordata</taxon>
        <taxon>Craniata</taxon>
        <taxon>Vertebrata</taxon>
        <taxon>Euteleostomi</taxon>
        <taxon>Mammalia</taxon>
        <taxon>Eutheria</taxon>
        <taxon>Euarchontoglires</taxon>
        <taxon>Glires</taxon>
        <taxon>Rodentia</taxon>
        <taxon>Hystricomorpha</taxon>
        <taxon>Bathyergidae</taxon>
        <taxon>Heterocephalus</taxon>
    </lineage>
</organism>
<feature type="compositionally biased region" description="Basic and acidic residues" evidence="1">
    <location>
        <begin position="51"/>
        <end position="60"/>
    </location>
</feature>
<gene>
    <name evidence="3" type="ORF">GW7_21446</name>
</gene>
<dbReference type="EMBL" id="JH166228">
    <property type="protein sequence ID" value="EHA98638.1"/>
    <property type="molecule type" value="Genomic_DNA"/>
</dbReference>